<feature type="non-terminal residue" evidence="3">
    <location>
        <position position="402"/>
    </location>
</feature>
<sequence length="402" mass="44149">MATTTSVSPLSTFRHRSPIISSPNQFLSLSPTVKTSKISAVHVSATTTTMPSSDLPEARAHPSLEIVGGATESILPVLNATLTRNPYNPFPFFGWNRHVETIYASFFRTRPDVRLRRECLRTKDNGSVALDWVSGDDRQLPPDSPLLILLFYSASFIGDMHEVVEHVSSRYPKANLYAVGWSLGANILVRYLGQESHSSPLSGAVSLCNPFNLVIADEDFHKGFNNVYDKALAKSLCNIFKNHALLFEDIGGEYNIPLAANAKSVREFDQGLTRVSFGFKSVDDYYSNSSSSDTIKHVRIPLLCIQIYVFSGVQAANDPIAPSRGIPREDIKENPNCLLIVTPKGGHLGWVAGVDAPRGAPWTDPVVMDYLEHLERGALKSITSCSNSVEVEQCTEGLHSLK</sequence>
<reference evidence="3 4" key="1">
    <citation type="journal article" date="2018" name="Sci. Data">
        <title>The draft genome sequence of cork oak.</title>
        <authorList>
            <person name="Ramos A.M."/>
            <person name="Usie A."/>
            <person name="Barbosa P."/>
            <person name="Barros P.M."/>
            <person name="Capote T."/>
            <person name="Chaves I."/>
            <person name="Simoes F."/>
            <person name="Abreu I."/>
            <person name="Carrasquinho I."/>
            <person name="Faro C."/>
            <person name="Guimaraes J.B."/>
            <person name="Mendonca D."/>
            <person name="Nobrega F."/>
            <person name="Rodrigues L."/>
            <person name="Saibo N.J.M."/>
            <person name="Varela M.C."/>
            <person name="Egas C."/>
            <person name="Matos J."/>
            <person name="Miguel C.M."/>
            <person name="Oliveira M.M."/>
            <person name="Ricardo C.P."/>
            <person name="Goncalves S."/>
        </authorList>
    </citation>
    <scope>NUCLEOTIDE SEQUENCE [LARGE SCALE GENOMIC DNA]</scope>
    <source>
        <strain evidence="4">cv. HL8</strain>
    </source>
</reference>
<dbReference type="Proteomes" id="UP000237347">
    <property type="component" value="Unassembled WGS sequence"/>
</dbReference>
<dbReference type="EMBL" id="PKMF04000267">
    <property type="protein sequence ID" value="KAK7840170.1"/>
    <property type="molecule type" value="Genomic_DNA"/>
</dbReference>
<dbReference type="Pfam" id="PF00561">
    <property type="entry name" value="Abhydrolase_1"/>
    <property type="match status" value="1"/>
</dbReference>
<gene>
    <name evidence="3" type="primary">EMB8_6</name>
    <name evidence="3" type="ORF">CFP56_016965</name>
</gene>
<accession>A0AAW0KL00</accession>
<dbReference type="AlphaFoldDB" id="A0AAW0KL00"/>
<keyword evidence="4" id="KW-1185">Reference proteome</keyword>
<dbReference type="Gene3D" id="3.40.50.1820">
    <property type="entry name" value="alpha/beta hydrolase"/>
    <property type="match status" value="1"/>
</dbReference>
<dbReference type="InterPro" id="IPR029058">
    <property type="entry name" value="AB_hydrolase_fold"/>
</dbReference>
<organism evidence="3 4">
    <name type="scientific">Quercus suber</name>
    <name type="common">Cork oak</name>
    <dbReference type="NCBI Taxonomy" id="58331"/>
    <lineage>
        <taxon>Eukaryota</taxon>
        <taxon>Viridiplantae</taxon>
        <taxon>Streptophyta</taxon>
        <taxon>Embryophyta</taxon>
        <taxon>Tracheophyta</taxon>
        <taxon>Spermatophyta</taxon>
        <taxon>Magnoliopsida</taxon>
        <taxon>eudicotyledons</taxon>
        <taxon>Gunneridae</taxon>
        <taxon>Pentapetalae</taxon>
        <taxon>rosids</taxon>
        <taxon>fabids</taxon>
        <taxon>Fagales</taxon>
        <taxon>Fagaceae</taxon>
        <taxon>Quercus</taxon>
    </lineage>
</organism>
<dbReference type="InterPro" id="IPR000073">
    <property type="entry name" value="AB_hydrolase_1"/>
</dbReference>
<feature type="domain" description="AB hydrolase-1" evidence="2">
    <location>
        <begin position="159"/>
        <end position="348"/>
    </location>
</feature>
<evidence type="ECO:0000259" key="2">
    <source>
        <dbReference type="Pfam" id="PF00561"/>
    </source>
</evidence>
<protein>
    <submittedName>
        <fullName evidence="3">Embryogenesis-associated protein emb8</fullName>
    </submittedName>
</protein>
<evidence type="ECO:0000313" key="4">
    <source>
        <dbReference type="Proteomes" id="UP000237347"/>
    </source>
</evidence>
<evidence type="ECO:0000313" key="3">
    <source>
        <dbReference type="EMBL" id="KAK7840170.1"/>
    </source>
</evidence>
<dbReference type="PANTHER" id="PTHR10794">
    <property type="entry name" value="ABHYDROLASE DOMAIN-CONTAINING PROTEIN"/>
    <property type="match status" value="1"/>
</dbReference>
<comment type="similarity">
    <text evidence="1">Belongs to the AB hydrolase superfamily. AB hydrolase 4 family.</text>
</comment>
<dbReference type="GO" id="GO:0047372">
    <property type="term" value="F:monoacylglycerol lipase activity"/>
    <property type="evidence" value="ECO:0007669"/>
    <property type="project" value="TreeGrafter"/>
</dbReference>
<proteinExistence type="inferred from homology"/>
<dbReference type="PANTHER" id="PTHR10794:SF84">
    <property type="entry name" value="ESTERASE_LIPASE_THIOESTERASE FAMILY PROTEIN"/>
    <property type="match status" value="1"/>
</dbReference>
<dbReference type="InterPro" id="IPR050960">
    <property type="entry name" value="AB_hydrolase_4_sf"/>
</dbReference>
<dbReference type="SUPFAM" id="SSF53474">
    <property type="entry name" value="alpha/beta-Hydrolases"/>
    <property type="match status" value="1"/>
</dbReference>
<comment type="caution">
    <text evidence="3">The sequence shown here is derived from an EMBL/GenBank/DDBJ whole genome shotgun (WGS) entry which is preliminary data.</text>
</comment>
<name>A0AAW0KL00_QUESU</name>
<dbReference type="GO" id="GO:0034338">
    <property type="term" value="F:short-chain carboxylesterase activity"/>
    <property type="evidence" value="ECO:0007669"/>
    <property type="project" value="TreeGrafter"/>
</dbReference>
<evidence type="ECO:0000256" key="1">
    <source>
        <dbReference type="ARBA" id="ARBA00010884"/>
    </source>
</evidence>